<keyword evidence="4" id="KW-1185">Reference proteome</keyword>
<dbReference type="SUPFAM" id="SSF46785">
    <property type="entry name" value="Winged helix' DNA-binding domain"/>
    <property type="match status" value="2"/>
</dbReference>
<accession>A0ABN6T4T8</accession>
<evidence type="ECO:0000259" key="2">
    <source>
        <dbReference type="Pfam" id="PF01051"/>
    </source>
</evidence>
<evidence type="ECO:0000256" key="1">
    <source>
        <dbReference type="ARBA" id="ARBA00038283"/>
    </source>
</evidence>
<dbReference type="InterPro" id="IPR000525">
    <property type="entry name" value="Initiator_Rep_WH1"/>
</dbReference>
<evidence type="ECO:0000313" key="4">
    <source>
        <dbReference type="Proteomes" id="UP001163387"/>
    </source>
</evidence>
<dbReference type="InterPro" id="IPR036390">
    <property type="entry name" value="WH_DNA-bd_sf"/>
</dbReference>
<dbReference type="RefSeq" id="WP_281748003.1">
    <property type="nucleotide sequence ID" value="NZ_AP026933.1"/>
</dbReference>
<reference evidence="3 4" key="1">
    <citation type="journal article" date="2022" name="Front. Microbiol.">
        <title>Male-killing mechanisms vary between Spiroplasma species.</title>
        <authorList>
            <person name="Arai H."/>
            <person name="Inoue M."/>
            <person name="Kageyama D."/>
        </authorList>
    </citation>
    <scope>NUCLEOTIDE SEQUENCE [LARGE SCALE GENOMIC DNA]</scope>
    <source>
        <strain evidence="4">sHm</strain>
    </source>
</reference>
<dbReference type="Pfam" id="PF01051">
    <property type="entry name" value="Rep3_N"/>
    <property type="match status" value="1"/>
</dbReference>
<dbReference type="InterPro" id="IPR036388">
    <property type="entry name" value="WH-like_DNA-bd_sf"/>
</dbReference>
<sequence>MTKDLVNQHENKFIKKSNVIVRAVTNQSAGIMTQRLFNFLIKTVQEQNSINIKDNKNKIHFFAIDFCKYFNINQNALYNPLIYKGKQTTVLKKEIDELTSLKFEFLDETNNKYDLINLFNSGGYHNGIIYVEPNTNLFKKHCIDLKRDYINIFLPYTKEVTTKYSMRLYEYLRSYLYMNAKTKRVPTYIHEWDFEQFSNILNLSLNSSYFKNIGDFKKRILEPVKKDLLKTDIIFTYELIKVGRKYSKIILNTHLDLEKFNAQNPELEKVPTKKEQVKKEKSLSLFAKEKFVKSAKKNDKNLKTNL</sequence>
<name>A0ABN6T4T8_9MOLU</name>
<evidence type="ECO:0000313" key="3">
    <source>
        <dbReference type="EMBL" id="BDT04075.1"/>
    </source>
</evidence>
<dbReference type="EMBL" id="AP026933">
    <property type="protein sequence ID" value="BDT04075.1"/>
    <property type="molecule type" value="Genomic_DNA"/>
</dbReference>
<gene>
    <name evidence="3" type="ORF">SHM_17210</name>
</gene>
<organism evidence="3 4">
    <name type="scientific">Spiroplasma ixodetis</name>
    <dbReference type="NCBI Taxonomy" id="2141"/>
    <lineage>
        <taxon>Bacteria</taxon>
        <taxon>Bacillati</taxon>
        <taxon>Mycoplasmatota</taxon>
        <taxon>Mollicutes</taxon>
        <taxon>Entomoplasmatales</taxon>
        <taxon>Spiroplasmataceae</taxon>
        <taxon>Spiroplasma</taxon>
    </lineage>
</organism>
<dbReference type="Proteomes" id="UP001163387">
    <property type="component" value="Chromosome"/>
</dbReference>
<dbReference type="Pfam" id="PF21205">
    <property type="entry name" value="Rep3_C"/>
    <property type="match status" value="1"/>
</dbReference>
<feature type="domain" description="Initiator Rep protein WH1" evidence="2">
    <location>
        <begin position="14"/>
        <end position="172"/>
    </location>
</feature>
<dbReference type="Gene3D" id="1.10.10.10">
    <property type="entry name" value="Winged helix-like DNA-binding domain superfamily/Winged helix DNA-binding domain"/>
    <property type="match status" value="1"/>
</dbReference>
<comment type="similarity">
    <text evidence="1">Belongs to the initiator RepB protein family.</text>
</comment>
<proteinExistence type="inferred from homology"/>
<protein>
    <recommendedName>
        <fullName evidence="2">Initiator Rep protein WH1 domain-containing protein</fullName>
    </recommendedName>
</protein>